<keyword evidence="1" id="KW-0472">Membrane</keyword>
<feature type="transmembrane region" description="Helical" evidence="1">
    <location>
        <begin position="21"/>
        <end position="43"/>
    </location>
</feature>
<proteinExistence type="predicted"/>
<dbReference type="InterPro" id="IPR025407">
    <property type="entry name" value="DUF4133"/>
</dbReference>
<evidence type="ECO:0008006" key="4">
    <source>
        <dbReference type="Google" id="ProtNLM"/>
    </source>
</evidence>
<feature type="transmembrane region" description="Helical" evidence="1">
    <location>
        <begin position="49"/>
        <end position="67"/>
    </location>
</feature>
<name>A0ABP8NB76_9BACT</name>
<dbReference type="Pfam" id="PF13571">
    <property type="entry name" value="DUF4133"/>
    <property type="match status" value="1"/>
</dbReference>
<keyword evidence="1" id="KW-0812">Transmembrane</keyword>
<evidence type="ECO:0000256" key="1">
    <source>
        <dbReference type="SAM" id="Phobius"/>
    </source>
</evidence>
<accession>A0ABP8NB76</accession>
<evidence type="ECO:0000313" key="2">
    <source>
        <dbReference type="EMBL" id="GAA4463050.1"/>
    </source>
</evidence>
<dbReference type="EMBL" id="BAABHD010000072">
    <property type="protein sequence ID" value="GAA4463050.1"/>
    <property type="molecule type" value="Genomic_DNA"/>
</dbReference>
<keyword evidence="3" id="KW-1185">Reference proteome</keyword>
<sequence>MYRVNKGVDRPPEVLGIRGMNFLLLLAGAAVGLLLLGVIIMVVTGISSGYIFGAYFFVLVFLYGQLVRLSKRFGERGLSKHLSRTRQPSVIYVRSAYVFRRLNSPTRS</sequence>
<evidence type="ECO:0000313" key="3">
    <source>
        <dbReference type="Proteomes" id="UP001501175"/>
    </source>
</evidence>
<keyword evidence="1" id="KW-1133">Transmembrane helix</keyword>
<dbReference type="Proteomes" id="UP001501175">
    <property type="component" value="Unassembled WGS sequence"/>
</dbReference>
<gene>
    <name evidence="2" type="ORF">GCM10023189_40600</name>
</gene>
<organism evidence="2 3">
    <name type="scientific">Nibrella saemangeumensis</name>
    <dbReference type="NCBI Taxonomy" id="1084526"/>
    <lineage>
        <taxon>Bacteria</taxon>
        <taxon>Pseudomonadati</taxon>
        <taxon>Bacteroidota</taxon>
        <taxon>Cytophagia</taxon>
        <taxon>Cytophagales</taxon>
        <taxon>Spirosomataceae</taxon>
        <taxon>Nibrella</taxon>
    </lineage>
</organism>
<reference evidence="3" key="1">
    <citation type="journal article" date="2019" name="Int. J. Syst. Evol. Microbiol.">
        <title>The Global Catalogue of Microorganisms (GCM) 10K type strain sequencing project: providing services to taxonomists for standard genome sequencing and annotation.</title>
        <authorList>
            <consortium name="The Broad Institute Genomics Platform"/>
            <consortium name="The Broad Institute Genome Sequencing Center for Infectious Disease"/>
            <person name="Wu L."/>
            <person name="Ma J."/>
        </authorList>
    </citation>
    <scope>NUCLEOTIDE SEQUENCE [LARGE SCALE GENOMIC DNA]</scope>
    <source>
        <strain evidence="3">JCM 17927</strain>
    </source>
</reference>
<comment type="caution">
    <text evidence="2">The sequence shown here is derived from an EMBL/GenBank/DDBJ whole genome shotgun (WGS) entry which is preliminary data.</text>
</comment>
<protein>
    <recommendedName>
        <fullName evidence="4">DUF4133 domain-containing protein</fullName>
    </recommendedName>
</protein>